<dbReference type="PROSITE" id="PS50977">
    <property type="entry name" value="HTH_TETR_2"/>
    <property type="match status" value="1"/>
</dbReference>
<reference evidence="4 5" key="1">
    <citation type="journal article" date="2017" name="BMC Genomics">
        <title>Comparative genomic and phylogenomic analyses of the Bifidobacteriaceae family.</title>
        <authorList>
            <person name="Lugli G.A."/>
            <person name="Milani C."/>
            <person name="Turroni F."/>
            <person name="Duranti S."/>
            <person name="Mancabelli L."/>
            <person name="Mangifesta M."/>
            <person name="Ferrario C."/>
            <person name="Modesto M."/>
            <person name="Mattarelli P."/>
            <person name="Jiri K."/>
            <person name="van Sinderen D."/>
            <person name="Ventura M."/>
        </authorList>
    </citation>
    <scope>NUCLEOTIDE SEQUENCE [LARGE SCALE GENOMIC DNA]</scope>
    <source>
        <strain evidence="4 5">LMG 21773</strain>
    </source>
</reference>
<proteinExistence type="predicted"/>
<dbReference type="Pfam" id="PF00440">
    <property type="entry name" value="TetR_N"/>
    <property type="match status" value="1"/>
</dbReference>
<dbReference type="EMBL" id="MWWU01000002">
    <property type="protein sequence ID" value="OZG55936.1"/>
    <property type="molecule type" value="Genomic_DNA"/>
</dbReference>
<dbReference type="AlphaFoldDB" id="A0A261FAK3"/>
<protein>
    <submittedName>
        <fullName evidence="4">Transcriptional regulator AcrR family</fullName>
    </submittedName>
</protein>
<evidence type="ECO:0000259" key="3">
    <source>
        <dbReference type="PROSITE" id="PS50977"/>
    </source>
</evidence>
<feature type="domain" description="HTH tetR-type" evidence="3">
    <location>
        <begin position="36"/>
        <end position="96"/>
    </location>
</feature>
<evidence type="ECO:0000256" key="2">
    <source>
        <dbReference type="PROSITE-ProRule" id="PRU00335"/>
    </source>
</evidence>
<keyword evidence="1 2" id="KW-0238">DNA-binding</keyword>
<feature type="DNA-binding region" description="H-T-H motif" evidence="2">
    <location>
        <begin position="59"/>
        <end position="78"/>
    </location>
</feature>
<dbReference type="Gene3D" id="1.10.357.10">
    <property type="entry name" value="Tetracycline Repressor, domain 2"/>
    <property type="match status" value="1"/>
</dbReference>
<dbReference type="Proteomes" id="UP000228976">
    <property type="component" value="Unassembled WGS sequence"/>
</dbReference>
<dbReference type="PANTHER" id="PTHR43479:SF7">
    <property type="entry name" value="TETR-FAMILY TRANSCRIPTIONAL REGULATOR"/>
    <property type="match status" value="1"/>
</dbReference>
<dbReference type="PANTHER" id="PTHR43479">
    <property type="entry name" value="ACREF/ENVCD OPERON REPRESSOR-RELATED"/>
    <property type="match status" value="1"/>
</dbReference>
<dbReference type="InterPro" id="IPR001647">
    <property type="entry name" value="HTH_TetR"/>
</dbReference>
<comment type="caution">
    <text evidence="4">The sequence shown here is derived from an EMBL/GenBank/DDBJ whole genome shotgun (WGS) entry which is preliminary data.</text>
</comment>
<organism evidence="4 5">
    <name type="scientific">Aeriscardovia aeriphila</name>
    <dbReference type="NCBI Taxonomy" id="218139"/>
    <lineage>
        <taxon>Bacteria</taxon>
        <taxon>Bacillati</taxon>
        <taxon>Actinomycetota</taxon>
        <taxon>Actinomycetes</taxon>
        <taxon>Bifidobacteriales</taxon>
        <taxon>Bifidobacteriaceae</taxon>
        <taxon>Aeriscardovia</taxon>
    </lineage>
</organism>
<accession>A0A261FAK3</accession>
<evidence type="ECO:0000313" key="4">
    <source>
        <dbReference type="EMBL" id="OZG55936.1"/>
    </source>
</evidence>
<sequence>MEGASFRIEQDYVMHFSQHEERTNMSEIEHVNPLSARSRDMLRDALLSLLHDQTYKSISITDICRRATLSRQAFYNNYSSKSELLHDCIDEWMIRPLEGLALEQNVHVPTLMLTYANVFLAHREFIAALTANGLVSVLRKEMTGLVRATFGPHLPAGTDSRYSIIYLASGLTDALCRWALSENPIPERMALTMAVWLTPLLPKANPANRE</sequence>
<dbReference type="SUPFAM" id="SSF46689">
    <property type="entry name" value="Homeodomain-like"/>
    <property type="match status" value="1"/>
</dbReference>
<evidence type="ECO:0000313" key="5">
    <source>
        <dbReference type="Proteomes" id="UP000228976"/>
    </source>
</evidence>
<gene>
    <name evidence="4" type="ORF">AEAE_0424</name>
</gene>
<dbReference type="InterPro" id="IPR009057">
    <property type="entry name" value="Homeodomain-like_sf"/>
</dbReference>
<name>A0A261FAK3_9BIFI</name>
<keyword evidence="5" id="KW-1185">Reference proteome</keyword>
<evidence type="ECO:0000256" key="1">
    <source>
        <dbReference type="ARBA" id="ARBA00023125"/>
    </source>
</evidence>
<dbReference type="GO" id="GO:0003677">
    <property type="term" value="F:DNA binding"/>
    <property type="evidence" value="ECO:0007669"/>
    <property type="project" value="UniProtKB-UniRule"/>
</dbReference>
<dbReference type="InterPro" id="IPR050624">
    <property type="entry name" value="HTH-type_Tx_Regulator"/>
</dbReference>